<dbReference type="InterPro" id="IPR024402">
    <property type="entry name" value="DUF2726"/>
</dbReference>
<organism evidence="3 4">
    <name type="scientific">Vibrio sinensis</name>
    <dbReference type="NCBI Taxonomy" id="2302434"/>
    <lineage>
        <taxon>Bacteria</taxon>
        <taxon>Pseudomonadati</taxon>
        <taxon>Pseudomonadota</taxon>
        <taxon>Gammaproteobacteria</taxon>
        <taxon>Vibrionales</taxon>
        <taxon>Vibrionaceae</taxon>
        <taxon>Vibrio</taxon>
    </lineage>
</organism>
<evidence type="ECO:0000313" key="4">
    <source>
        <dbReference type="Proteomes" id="UP000273252"/>
    </source>
</evidence>
<dbReference type="EMBL" id="QVMU01000004">
    <property type="protein sequence ID" value="RJX72809.1"/>
    <property type="molecule type" value="Genomic_DNA"/>
</dbReference>
<comment type="caution">
    <text evidence="3">The sequence shown here is derived from an EMBL/GenBank/DDBJ whole genome shotgun (WGS) entry which is preliminary data.</text>
</comment>
<keyword evidence="1" id="KW-0812">Transmembrane</keyword>
<evidence type="ECO:0000256" key="1">
    <source>
        <dbReference type="SAM" id="Phobius"/>
    </source>
</evidence>
<evidence type="ECO:0000259" key="2">
    <source>
        <dbReference type="Pfam" id="PF10881"/>
    </source>
</evidence>
<dbReference type="AlphaFoldDB" id="A0A3A6QWG2"/>
<keyword evidence="1" id="KW-0472">Membrane</keyword>
<dbReference type="Pfam" id="PF10881">
    <property type="entry name" value="DUF2726"/>
    <property type="match status" value="1"/>
</dbReference>
<proteinExistence type="predicted"/>
<dbReference type="InterPro" id="IPR014538">
    <property type="entry name" value="UCP028063_topo_Znf"/>
</dbReference>
<keyword evidence="4" id="KW-1185">Reference proteome</keyword>
<feature type="domain" description="DUF2726" evidence="2">
    <location>
        <begin position="45"/>
        <end position="167"/>
    </location>
</feature>
<dbReference type="Proteomes" id="UP000273252">
    <property type="component" value="Unassembled WGS sequence"/>
</dbReference>
<dbReference type="OrthoDB" id="5782056at2"/>
<dbReference type="RefSeq" id="WP_120030133.1">
    <property type="nucleotide sequence ID" value="NZ_QVMU01000004.1"/>
</dbReference>
<feature type="transmembrane region" description="Helical" evidence="1">
    <location>
        <begin position="6"/>
        <end position="22"/>
    </location>
</feature>
<keyword evidence="1" id="KW-1133">Transmembrane helix</keyword>
<protein>
    <submittedName>
        <fullName evidence="3">DUF2726 domain-containing protein</fullName>
    </submittedName>
</protein>
<reference evidence="3 4" key="1">
    <citation type="submission" date="2018-08" db="EMBL/GenBank/DDBJ databases">
        <title>Vibrio isolated from the Eastern China Marginal Seas.</title>
        <authorList>
            <person name="Li Y."/>
        </authorList>
    </citation>
    <scope>NUCLEOTIDE SEQUENCE [LARGE SCALE GENOMIC DNA]</scope>
    <source>
        <strain evidence="3 4">BEI233</strain>
    </source>
</reference>
<name>A0A3A6QWG2_9VIBR</name>
<gene>
    <name evidence="3" type="ORF">DZ860_06530</name>
</gene>
<dbReference type="PIRSF" id="PIRSF028063">
    <property type="entry name" value="UCP028063"/>
    <property type="match status" value="1"/>
</dbReference>
<accession>A0A3A6QWG2</accession>
<sequence>MDLNVVFIAVGVIFVLIVLGRLSKGNQKQSEKGVVATDYLYQSRKTLVTKSELAFYQALTVSVKGRHLIFSKVRIADVLSPKKGKYDKSTWRKAFNQIACKHYDFVLCDPETLEIHMVIELDDSSHERDDRKKRDLFVDAATGSAGIMFKRFKVQKTYDYFELEKELYGLASNINSDIDVMLERPS</sequence>
<evidence type="ECO:0000313" key="3">
    <source>
        <dbReference type="EMBL" id="RJX72809.1"/>
    </source>
</evidence>